<evidence type="ECO:0000256" key="8">
    <source>
        <dbReference type="ARBA" id="ARBA00023326"/>
    </source>
</evidence>
<protein>
    <recommendedName>
        <fullName evidence="3">beta-glucosidase</fullName>
        <ecNumber evidence="3">3.2.1.21</ecNumber>
    </recommendedName>
</protein>
<dbReference type="InterPro" id="IPR001360">
    <property type="entry name" value="Glyco_hydro_1"/>
</dbReference>
<evidence type="ECO:0000256" key="3">
    <source>
        <dbReference type="ARBA" id="ARBA00012744"/>
    </source>
</evidence>
<comment type="catalytic activity">
    <reaction evidence="1">
        <text>Hydrolysis of terminal, non-reducing beta-D-glucosyl residues with release of beta-D-glucose.</text>
        <dbReference type="EC" id="3.2.1.21"/>
    </reaction>
</comment>
<organism evidence="11">
    <name type="scientific">Cellulosilyticum ruminicola</name>
    <dbReference type="NCBI Taxonomy" id="425254"/>
    <lineage>
        <taxon>Bacteria</taxon>
        <taxon>Bacillati</taxon>
        <taxon>Bacillota</taxon>
        <taxon>Clostridia</taxon>
        <taxon>Lachnospirales</taxon>
        <taxon>Cellulosilyticaceae</taxon>
        <taxon>Cellulosilyticum</taxon>
    </lineage>
</organism>
<accession>D2KFR2</accession>
<keyword evidence="7" id="KW-0326">Glycosidase</keyword>
<keyword evidence="6" id="KW-0119">Carbohydrate metabolism</keyword>
<dbReference type="GO" id="GO:0030245">
    <property type="term" value="P:cellulose catabolic process"/>
    <property type="evidence" value="ECO:0007669"/>
    <property type="project" value="UniProtKB-KW"/>
</dbReference>
<proteinExistence type="inferred from homology"/>
<dbReference type="EMBL" id="GU211340">
    <property type="protein sequence ID" value="ACZ98664.1"/>
    <property type="molecule type" value="Genomic_DNA"/>
</dbReference>
<dbReference type="InterPro" id="IPR017853">
    <property type="entry name" value="GH"/>
</dbReference>
<dbReference type="FunFam" id="3.20.20.80:FF:000004">
    <property type="entry name" value="Beta-glucosidase 6-phospho-beta-glucosidase"/>
    <property type="match status" value="1"/>
</dbReference>
<dbReference type="GO" id="GO:0008422">
    <property type="term" value="F:beta-glucosidase activity"/>
    <property type="evidence" value="ECO:0007669"/>
    <property type="project" value="UniProtKB-EC"/>
</dbReference>
<dbReference type="Gene3D" id="3.20.20.80">
    <property type="entry name" value="Glycosidases"/>
    <property type="match status" value="1"/>
</dbReference>
<reference evidence="11" key="1">
    <citation type="journal article" date="2010" name="Appl. Environ. Microbiol.">
        <title>Cellulosilyticum ruminicola, a newly described rumen bacterium that possesses redundant fibrolytic-protein-encoding genes and degrades lignocellulose with multiple carbohydrate- borne fibrolytic enzymes.</title>
        <authorList>
            <person name="Cai S."/>
            <person name="Li J."/>
            <person name="Hu F.Z."/>
            <person name="Zhang K."/>
            <person name="Luo Y."/>
            <person name="Janto B."/>
            <person name="Boissy R."/>
            <person name="Ehrlich G."/>
            <person name="Dong X."/>
        </authorList>
    </citation>
    <scope>NUCLEOTIDE SEQUENCE</scope>
    <source>
        <strain evidence="11">CGMCC 1.5065</strain>
    </source>
</reference>
<dbReference type="SUPFAM" id="SSF51445">
    <property type="entry name" value="(Trans)glycosidases"/>
    <property type="match status" value="1"/>
</dbReference>
<name>D2KFR2_9FIRM</name>
<dbReference type="PANTHER" id="PTHR10353:SF36">
    <property type="entry name" value="LP05116P"/>
    <property type="match status" value="1"/>
</dbReference>
<comment type="similarity">
    <text evidence="2">Belongs to the glycosyl hydrolase 1 family.</text>
</comment>
<dbReference type="EC" id="3.2.1.21" evidence="3"/>
<evidence type="ECO:0000256" key="6">
    <source>
        <dbReference type="ARBA" id="ARBA00023277"/>
    </source>
</evidence>
<feature type="binding site" evidence="10">
    <location>
        <position position="301"/>
    </location>
    <ligand>
        <name>substrate</name>
    </ligand>
</feature>
<dbReference type="InterPro" id="IPR033132">
    <property type="entry name" value="GH_1_N_CS"/>
</dbReference>
<evidence type="ECO:0000256" key="1">
    <source>
        <dbReference type="ARBA" id="ARBA00000448"/>
    </source>
</evidence>
<dbReference type="PROSITE" id="PS00653">
    <property type="entry name" value="GLYCOSYL_HYDROL_F1_2"/>
    <property type="match status" value="1"/>
</dbReference>
<dbReference type="AlphaFoldDB" id="D2KFR2"/>
<feature type="active site" description="Nucleophile" evidence="9">
    <location>
        <position position="356"/>
    </location>
</feature>
<dbReference type="InterPro" id="IPR017736">
    <property type="entry name" value="Glyco_hydro_1_beta-glucosidase"/>
</dbReference>
<dbReference type="PRINTS" id="PR00131">
    <property type="entry name" value="GLHYDRLASE1"/>
</dbReference>
<evidence type="ECO:0000256" key="2">
    <source>
        <dbReference type="ARBA" id="ARBA00010838"/>
    </source>
</evidence>
<evidence type="ECO:0000256" key="10">
    <source>
        <dbReference type="PIRSR" id="PIRSR617736-2"/>
    </source>
</evidence>
<evidence type="ECO:0000256" key="4">
    <source>
        <dbReference type="ARBA" id="ARBA00022801"/>
    </source>
</evidence>
<dbReference type="Pfam" id="PF00232">
    <property type="entry name" value="Glyco_hydro_1"/>
    <property type="match status" value="1"/>
</dbReference>
<feature type="binding site" evidence="10">
    <location>
        <position position="162"/>
    </location>
    <ligand>
        <name>substrate</name>
    </ligand>
</feature>
<keyword evidence="4" id="KW-0378">Hydrolase</keyword>
<feature type="non-terminal residue" evidence="11">
    <location>
        <position position="451"/>
    </location>
</feature>
<feature type="binding site" evidence="10">
    <location>
        <position position="403"/>
    </location>
    <ligand>
        <name>substrate</name>
    </ligand>
</feature>
<dbReference type="PANTHER" id="PTHR10353">
    <property type="entry name" value="GLYCOSYL HYDROLASE"/>
    <property type="match status" value="1"/>
</dbReference>
<dbReference type="GO" id="GO:0005829">
    <property type="term" value="C:cytosol"/>
    <property type="evidence" value="ECO:0007669"/>
    <property type="project" value="TreeGrafter"/>
</dbReference>
<feature type="binding site" evidence="10">
    <location>
        <begin position="410"/>
        <end position="411"/>
    </location>
    <ligand>
        <name>substrate</name>
    </ligand>
</feature>
<evidence type="ECO:0000256" key="5">
    <source>
        <dbReference type="ARBA" id="ARBA00023001"/>
    </source>
</evidence>
<evidence type="ECO:0000256" key="7">
    <source>
        <dbReference type="ARBA" id="ARBA00023295"/>
    </source>
</evidence>
<evidence type="ECO:0000313" key="11">
    <source>
        <dbReference type="EMBL" id="ACZ98664.1"/>
    </source>
</evidence>
<evidence type="ECO:0000256" key="9">
    <source>
        <dbReference type="PIRSR" id="PIRSR617736-1"/>
    </source>
</evidence>
<feature type="active site" description="Proton donor" evidence="9">
    <location>
        <position position="163"/>
    </location>
</feature>
<feature type="binding site" evidence="10">
    <location>
        <position position="17"/>
    </location>
    <ligand>
        <name>substrate</name>
    </ligand>
</feature>
<dbReference type="NCBIfam" id="TIGR03356">
    <property type="entry name" value="BGL"/>
    <property type="match status" value="1"/>
</dbReference>
<sequence length="451" mass="51257">MSFNKNFVWGAATASFQIEGAAYEDHKGLNIWDTFCREEGKVYGGHNGDVACDHYHRMEEDVKLMAELGLKAYRFSVSWARILPEGTGEVCQAGLDFYNRLIDTLLEYGITPYMTLYHWDLPYALHKKGGWLNDESVQWFAEFAAIISKNYSDRVKHFITFNEPQVFVGCGYKMGEHAPGYKLCDFELLQIGHNVLKAHGAATKALRENAPTSIEVGIVVATCPSIPVTENAADIKAAYAAYNRANLDNYIFTDPYWLDPIVFGHYPEEVMKTCGHLMPKITEEDMALIQGPLDFIGTNIYRGRYIKADINGNPEYMGIKVGMPRTAIGWEITPEALYWGAKESSDRYHLPYYITENGMSAHDVVSLDGKVHDPNRIDYLNRYLKGLKRAASEGVDVRGYFTWSFLDNFEWAKGYADRFGLVYVDYETQKRTVKDSAYWYQTVIASNGENL</sequence>
<keyword evidence="8" id="KW-0624">Polysaccharide degradation</keyword>
<dbReference type="CAZy" id="GH1">
    <property type="family name" value="Glycoside Hydrolase Family 1"/>
</dbReference>
<keyword evidence="5" id="KW-0136">Cellulose degradation</keyword>
<feature type="binding site" evidence="10">
    <location>
        <position position="118"/>
    </location>
    <ligand>
        <name>substrate</name>
    </ligand>
</feature>